<dbReference type="InterPro" id="IPR027417">
    <property type="entry name" value="P-loop_NTPase"/>
</dbReference>
<dbReference type="GO" id="GO:0031683">
    <property type="term" value="F:G-protein beta/gamma-subunit complex binding"/>
    <property type="evidence" value="ECO:0007669"/>
    <property type="project" value="InterPro"/>
</dbReference>
<dbReference type="Gene3D" id="3.40.50.300">
    <property type="entry name" value="P-loop containing nucleotide triphosphate hydrolases"/>
    <property type="match status" value="1"/>
</dbReference>
<dbReference type="Gene3D" id="1.10.400.10">
    <property type="entry name" value="GI Alpha 1, domain 2-like"/>
    <property type="match status" value="1"/>
</dbReference>
<feature type="binding site" evidence="11">
    <location>
        <begin position="742"/>
        <end position="745"/>
    </location>
    <ligand>
        <name>GTP</name>
        <dbReference type="ChEBI" id="CHEBI:37565"/>
    </ligand>
</feature>
<accession>A0A6P5ZVX7</accession>
<dbReference type="OrthoDB" id="5817230at2759"/>
<keyword evidence="7 11" id="KW-0342">GTP-binding</keyword>
<evidence type="ECO:0000256" key="3">
    <source>
        <dbReference type="ARBA" id="ARBA00022741"/>
    </source>
</evidence>
<evidence type="ECO:0000256" key="7">
    <source>
        <dbReference type="ARBA" id="ARBA00023134"/>
    </source>
</evidence>
<dbReference type="GO" id="GO:0005525">
    <property type="term" value="F:GTP binding"/>
    <property type="evidence" value="ECO:0007669"/>
    <property type="project" value="UniProtKB-KW"/>
</dbReference>
<keyword evidence="14" id="KW-1185">Reference proteome</keyword>
<sequence length="857" mass="97365">MEQKEGESWKELVCKMLPPGASLPEDSSELDYSIAMEYKGPLVAYEVPRVEPLDAIPTAEPLLESQRSVANTGPPVIEMIPLPVSYIAAVTSPPTQSPRASASSESVVSVLQNPDFSSASPSASPGSACNPPSNPPKQIVNEVKRVPVVTFSTVERSERKDVDMDKPVFPEYDGVSNEKKKKKRRVCYHCGKRKWETKESCLVCDAKYCSNCVLRAMGSMPEGRKCVTCISQPIDESKRLRLGKHSRLLSRLLCPLEVKQIMKAEKECFANQLRSEQLIVNGYPLKPDEMAELLGCPLPPRKLKPGRYWYDKESGLWGKDGEKPDQIISSNLNFTGKLNPDASNGNTEVYINGREITKLELRVLKLANVQCPHDTHFWVYDDGRYEEEGQNNIRGNIWEKASTRFFCALFSLPVPHGQPQGAREEVSNYNTVPNYLEQKRIQRLLLLGLQGSGTSTIFKQAKFLYGNGFSAEELQDLKLMIQSNMYRYLSILLDGQERFEEEAMSRIRELGSDDHNCEAGGEVDPGETDQCVYSINPRLKHFSDWLLDIIATGDLDAFFPAATREYAPLVEELWKDPAIQHTYRRKDELHFLPDVAEYFLSRAVEVSSNEYEPSDRDILYAEGVTQGNGLAFIEFSLDDHSPMPETYTDNLEAPSQALIKYQLIRVNAKGMNEGCKWVEMFEDVRVVIFCVALSDYDQMSIAPESSGSGALLQNKLIQTKELFETMLRHPCFKDTPFVLILNKYDLFEDKVNRVPLSTCEWFNDFSPVSTLHNRQSLAQQAYFYVAMKFKDLYASLTGQKLFVWQARARDHRKTIDEAFKYIREVLKWEEEKDDNYYGGEDSFYSTDVISSPFVRLE</sequence>
<evidence type="ECO:0000313" key="15">
    <source>
        <dbReference type="RefSeq" id="XP_022756648.1"/>
    </source>
</evidence>
<organism evidence="14 16">
    <name type="scientific">Durio zibethinus</name>
    <name type="common">Durian</name>
    <dbReference type="NCBI Taxonomy" id="66656"/>
    <lineage>
        <taxon>Eukaryota</taxon>
        <taxon>Viridiplantae</taxon>
        <taxon>Streptophyta</taxon>
        <taxon>Embryophyta</taxon>
        <taxon>Tracheophyta</taxon>
        <taxon>Spermatophyta</taxon>
        <taxon>Magnoliopsida</taxon>
        <taxon>eudicotyledons</taxon>
        <taxon>Gunneridae</taxon>
        <taxon>Pentapetalae</taxon>
        <taxon>rosids</taxon>
        <taxon>malvids</taxon>
        <taxon>Malvales</taxon>
        <taxon>Malvaceae</taxon>
        <taxon>Helicteroideae</taxon>
        <taxon>Durio</taxon>
    </lineage>
</organism>
<dbReference type="RefSeq" id="XP_022756663.1">
    <property type="nucleotide sequence ID" value="XM_022900928.1"/>
</dbReference>
<evidence type="ECO:0000313" key="14">
    <source>
        <dbReference type="Proteomes" id="UP000515121"/>
    </source>
</evidence>
<evidence type="ECO:0000256" key="2">
    <source>
        <dbReference type="ARBA" id="ARBA00022723"/>
    </source>
</evidence>
<evidence type="ECO:0000256" key="6">
    <source>
        <dbReference type="ARBA" id="ARBA00022837"/>
    </source>
</evidence>
<feature type="binding site" evidence="12">
    <location>
        <position position="625"/>
    </location>
    <ligand>
        <name>Mg(2+)</name>
        <dbReference type="ChEBI" id="CHEBI:18420"/>
    </ligand>
</feature>
<dbReference type="PANTHER" id="PTHR10218:SF334">
    <property type="entry name" value="EXTRA-LARGE GUANINE NUCLEOTIDE-BINDING PROTEIN 3"/>
    <property type="match status" value="1"/>
</dbReference>
<keyword evidence="12" id="KW-0460">Magnesium</keyword>
<keyword evidence="9" id="KW-0539">Nucleus</keyword>
<dbReference type="SUPFAM" id="SSF57903">
    <property type="entry name" value="FYVE/PHD zinc finger"/>
    <property type="match status" value="1"/>
</dbReference>
<dbReference type="RefSeq" id="XP_022756670.1">
    <property type="nucleotide sequence ID" value="XM_022900935.1"/>
</dbReference>
<dbReference type="InterPro" id="IPR011011">
    <property type="entry name" value="Znf_FYVE_PHD"/>
</dbReference>
<dbReference type="AlphaFoldDB" id="A0A6P5ZVX7"/>
<evidence type="ECO:0000256" key="1">
    <source>
        <dbReference type="ARBA" id="ARBA00004123"/>
    </source>
</evidence>
<feature type="region of interest" description="Disordered" evidence="13">
    <location>
        <begin position="114"/>
        <end position="137"/>
    </location>
</feature>
<evidence type="ECO:0000256" key="5">
    <source>
        <dbReference type="ARBA" id="ARBA00022833"/>
    </source>
</evidence>
<feature type="compositionally biased region" description="Low complexity" evidence="13">
    <location>
        <begin position="114"/>
        <end position="131"/>
    </location>
</feature>
<evidence type="ECO:0000313" key="17">
    <source>
        <dbReference type="RefSeq" id="XP_022756663.1"/>
    </source>
</evidence>
<evidence type="ECO:0000313" key="18">
    <source>
        <dbReference type="RefSeq" id="XP_022756670.1"/>
    </source>
</evidence>
<comment type="similarity">
    <text evidence="10">Belongs to the G-alpha family. XLG subfamily.</text>
</comment>
<dbReference type="PRINTS" id="PR00318">
    <property type="entry name" value="GPROTEINA"/>
</dbReference>
<dbReference type="InterPro" id="IPR011025">
    <property type="entry name" value="GproteinA_insert"/>
</dbReference>
<dbReference type="GO" id="GO:0005634">
    <property type="term" value="C:nucleus"/>
    <property type="evidence" value="ECO:0007669"/>
    <property type="project" value="UniProtKB-SubCell"/>
</dbReference>
<keyword evidence="5" id="KW-0862">Zinc</keyword>
<dbReference type="FunFam" id="1.10.400.10:FF:000005">
    <property type="entry name" value="Extra-large guanine nucleotide-binding protein 3"/>
    <property type="match status" value="1"/>
</dbReference>
<dbReference type="Proteomes" id="UP000515121">
    <property type="component" value="Unplaced"/>
</dbReference>
<dbReference type="GeneID" id="111304364"/>
<dbReference type="CDD" id="cd00066">
    <property type="entry name" value="G-alpha"/>
    <property type="match status" value="1"/>
</dbReference>
<reference evidence="15 16" key="1">
    <citation type="submission" date="2025-04" db="UniProtKB">
        <authorList>
            <consortium name="RefSeq"/>
        </authorList>
    </citation>
    <scope>IDENTIFICATION</scope>
    <source>
        <tissue evidence="15 16">Fruit stalk</tissue>
    </source>
</reference>
<dbReference type="FunFam" id="3.40.50.300:FF:001044">
    <property type="entry name" value="Extra-large guanine nucleotide-binding protein 3"/>
    <property type="match status" value="1"/>
</dbReference>
<protein>
    <submittedName>
        <fullName evidence="15 16">Extra-large guanine nucleotide-binding protein 3-like</fullName>
    </submittedName>
</protein>
<dbReference type="RefSeq" id="XP_022756655.1">
    <property type="nucleotide sequence ID" value="XM_022900920.1"/>
</dbReference>
<dbReference type="KEGG" id="dzi:111304364"/>
<feature type="binding site" evidence="12">
    <location>
        <position position="455"/>
    </location>
    <ligand>
        <name>Mg(2+)</name>
        <dbReference type="ChEBI" id="CHEBI:18420"/>
    </ligand>
</feature>
<dbReference type="SUPFAM" id="SSF52540">
    <property type="entry name" value="P-loop containing nucleoside triphosphate hydrolases"/>
    <property type="match status" value="1"/>
</dbReference>
<evidence type="ECO:0000256" key="8">
    <source>
        <dbReference type="ARBA" id="ARBA00023224"/>
    </source>
</evidence>
<feature type="binding site" evidence="11">
    <location>
        <begin position="619"/>
        <end position="625"/>
    </location>
    <ligand>
        <name>GTP</name>
        <dbReference type="ChEBI" id="CHEBI:37565"/>
    </ligand>
</feature>
<comment type="subcellular location">
    <subcellularLocation>
        <location evidence="1">Nucleus</location>
    </subcellularLocation>
</comment>
<keyword evidence="4" id="KW-0863">Zinc-finger</keyword>
<evidence type="ECO:0000256" key="13">
    <source>
        <dbReference type="SAM" id="MobiDB-lite"/>
    </source>
</evidence>
<keyword evidence="2 12" id="KW-0479">Metal-binding</keyword>
<evidence type="ECO:0000256" key="4">
    <source>
        <dbReference type="ARBA" id="ARBA00022771"/>
    </source>
</evidence>
<dbReference type="Pfam" id="PF00503">
    <property type="entry name" value="G-alpha"/>
    <property type="match status" value="1"/>
</dbReference>
<dbReference type="GO" id="GO:0003924">
    <property type="term" value="F:GTPase activity"/>
    <property type="evidence" value="ECO:0007669"/>
    <property type="project" value="InterPro"/>
</dbReference>
<dbReference type="GO" id="GO:0008270">
    <property type="term" value="F:zinc ion binding"/>
    <property type="evidence" value="ECO:0007669"/>
    <property type="project" value="UniProtKB-KW"/>
</dbReference>
<evidence type="ECO:0000313" key="16">
    <source>
        <dbReference type="RefSeq" id="XP_022756655.1"/>
    </source>
</evidence>
<keyword evidence="3 11" id="KW-0547">Nucleotide-binding</keyword>
<dbReference type="SMART" id="SM00275">
    <property type="entry name" value="G_alpha"/>
    <property type="match status" value="1"/>
</dbReference>
<dbReference type="InterPro" id="IPR001019">
    <property type="entry name" value="Gprotein_alpha_su"/>
</dbReference>
<dbReference type="GO" id="GO:0007188">
    <property type="term" value="P:adenylate cyclase-modulating G protein-coupled receptor signaling pathway"/>
    <property type="evidence" value="ECO:0007669"/>
    <property type="project" value="TreeGrafter"/>
</dbReference>
<gene>
    <name evidence="15 16 17 18" type="primary">LOC111304364</name>
</gene>
<dbReference type="PANTHER" id="PTHR10218">
    <property type="entry name" value="GTP-BINDING PROTEIN ALPHA SUBUNIT"/>
    <property type="match status" value="1"/>
</dbReference>
<proteinExistence type="inferred from homology"/>
<dbReference type="GO" id="GO:0005737">
    <property type="term" value="C:cytoplasm"/>
    <property type="evidence" value="ECO:0007669"/>
    <property type="project" value="TreeGrafter"/>
</dbReference>
<evidence type="ECO:0000256" key="11">
    <source>
        <dbReference type="PIRSR" id="PIRSR601019-1"/>
    </source>
</evidence>
<keyword evidence="8" id="KW-0807">Transducer</keyword>
<dbReference type="SUPFAM" id="SSF47895">
    <property type="entry name" value="Transducin (alpha subunit), insertion domain"/>
    <property type="match status" value="1"/>
</dbReference>
<keyword evidence="6" id="KW-0106">Calcium</keyword>
<evidence type="ECO:0000256" key="12">
    <source>
        <dbReference type="PIRSR" id="PIRSR601019-2"/>
    </source>
</evidence>
<dbReference type="RefSeq" id="XP_022756648.1">
    <property type="nucleotide sequence ID" value="XM_022900913.1"/>
</dbReference>
<feature type="binding site" evidence="11">
    <location>
        <position position="808"/>
    </location>
    <ligand>
        <name>GTP</name>
        <dbReference type="ChEBI" id="CHEBI:37565"/>
    </ligand>
</feature>
<evidence type="ECO:0000256" key="10">
    <source>
        <dbReference type="ARBA" id="ARBA00060880"/>
    </source>
</evidence>
<dbReference type="PROSITE" id="PS51882">
    <property type="entry name" value="G_ALPHA"/>
    <property type="match status" value="1"/>
</dbReference>
<name>A0A6P5ZVX7_DURZI</name>
<dbReference type="GO" id="GO:0005834">
    <property type="term" value="C:heterotrimeric G-protein complex"/>
    <property type="evidence" value="ECO:0007669"/>
    <property type="project" value="TreeGrafter"/>
</dbReference>
<evidence type="ECO:0000256" key="9">
    <source>
        <dbReference type="ARBA" id="ARBA00023242"/>
    </source>
</evidence>
<dbReference type="GO" id="GO:0001664">
    <property type="term" value="F:G protein-coupled receptor binding"/>
    <property type="evidence" value="ECO:0007669"/>
    <property type="project" value="TreeGrafter"/>
</dbReference>